<dbReference type="RefSeq" id="XP_008311890.1">
    <property type="nucleotide sequence ID" value="XM_008313668.3"/>
</dbReference>
<organism evidence="4 5">
    <name type="scientific">Cynoglossus semilaevis</name>
    <name type="common">Tongue sole</name>
    <dbReference type="NCBI Taxonomy" id="244447"/>
    <lineage>
        <taxon>Eukaryota</taxon>
        <taxon>Metazoa</taxon>
        <taxon>Chordata</taxon>
        <taxon>Craniata</taxon>
        <taxon>Vertebrata</taxon>
        <taxon>Euteleostomi</taxon>
        <taxon>Actinopterygii</taxon>
        <taxon>Neopterygii</taxon>
        <taxon>Teleostei</taxon>
        <taxon>Neoteleostei</taxon>
        <taxon>Acanthomorphata</taxon>
        <taxon>Carangaria</taxon>
        <taxon>Pleuronectiformes</taxon>
        <taxon>Pleuronectoidei</taxon>
        <taxon>Cynoglossidae</taxon>
        <taxon>Cynoglossinae</taxon>
        <taxon>Cynoglossus</taxon>
    </lineage>
</organism>
<evidence type="ECO:0000259" key="3">
    <source>
        <dbReference type="Pfam" id="PF03561"/>
    </source>
</evidence>
<dbReference type="CTD" id="55821"/>
<dbReference type="OMA" id="MDDGWET"/>
<dbReference type="PANTHER" id="PTHR12045:SF3">
    <property type="entry name" value="INACTIVE ALLANTOICASE-RELATED"/>
    <property type="match status" value="1"/>
</dbReference>
<dbReference type="PANTHER" id="PTHR12045">
    <property type="entry name" value="ALLANTOICASE"/>
    <property type="match status" value="1"/>
</dbReference>
<dbReference type="RefSeq" id="XP_024912543.1">
    <property type="nucleotide sequence ID" value="XM_025056775.1"/>
</dbReference>
<name>A0A3P8V250_CYNSE</name>
<feature type="domain" description="Allantoicase" evidence="3">
    <location>
        <begin position="221"/>
        <end position="382"/>
    </location>
</feature>
<dbReference type="GO" id="GO:0000256">
    <property type="term" value="P:allantoin catabolic process"/>
    <property type="evidence" value="ECO:0007669"/>
    <property type="project" value="InterPro"/>
</dbReference>
<accession>A0A3P8V250</accession>
<sequence>MAERRNCGSTDPKLDFLNYNDLVCEAVGGKVIFATDEWFAPAANLLKTSPPQFVVDAFTNFGKWMDGWETRRKRTPGHDWCIIQLGVPGLIHGLDVDTSFFTGNYAPYISIQATCLDQAPTFVVGGDRTGMAASQQELAAVTTLHSEAWPELLGVSSLKPGYKDVCHNYFTVSFKNRVTHLRVNLYPDGGVSRLRVYGVGVRDWTTVSPDQDLDLMALTNGGVCLSYSDAHFGHPRNIIGPGQAASMADGWETARRLDRPRILRPDQQGILQVPGWEWAVFRLGFPGVISRVELDTSHFKGNAPDSCRLEASSMSPEDEAQALRTEWNSVKWEVLMPPQKLRPHHVHAYTDTELTLKQPVSHIRLIIAPDGGVSRLRLWGRPVLETTAAARRMALLSKL</sequence>
<reference evidence="4" key="2">
    <citation type="submission" date="2025-08" db="UniProtKB">
        <authorList>
            <consortium name="Ensembl"/>
        </authorList>
    </citation>
    <scope>IDENTIFICATION</scope>
</reference>
<dbReference type="InterPro" id="IPR005164">
    <property type="entry name" value="Allantoicase"/>
</dbReference>
<dbReference type="PIRSF" id="PIRSF016516">
    <property type="entry name" value="Allantoicase"/>
    <property type="match status" value="1"/>
</dbReference>
<keyword evidence="5" id="KW-1185">Reference proteome</keyword>
<dbReference type="OrthoDB" id="10266039at2759"/>
<dbReference type="GeneTree" id="ENSGT00390000001793"/>
<dbReference type="AlphaFoldDB" id="A0A3P8V250"/>
<dbReference type="Proteomes" id="UP000265120">
    <property type="component" value="Chromosome 7"/>
</dbReference>
<dbReference type="Gene3D" id="2.60.120.260">
    <property type="entry name" value="Galactose-binding domain-like"/>
    <property type="match status" value="2"/>
</dbReference>
<dbReference type="SUPFAM" id="SSF49785">
    <property type="entry name" value="Galactose-binding domain-like"/>
    <property type="match status" value="2"/>
</dbReference>
<dbReference type="KEGG" id="csem:103381360"/>
<dbReference type="STRING" id="244447.ENSCSEP00000009478"/>
<evidence type="ECO:0000313" key="5">
    <source>
        <dbReference type="Proteomes" id="UP000265120"/>
    </source>
</evidence>
<comment type="similarity">
    <text evidence="1">Belongs to the allantoicase family.</text>
</comment>
<dbReference type="FunFam" id="2.60.120.260:FF:000077">
    <property type="entry name" value="Probable allantoicase"/>
    <property type="match status" value="1"/>
</dbReference>
<evidence type="ECO:0000313" key="4">
    <source>
        <dbReference type="Ensembl" id="ENSCSEP00000009478.1"/>
    </source>
</evidence>
<dbReference type="Ensembl" id="ENSCSET00000009590.1">
    <property type="protein sequence ID" value="ENSCSEP00000009478.1"/>
    <property type="gene ID" value="ENSCSEG00000006073.1"/>
</dbReference>
<dbReference type="RefSeq" id="XP_024912542.1">
    <property type="nucleotide sequence ID" value="XM_025056774.1"/>
</dbReference>
<dbReference type="Pfam" id="PF03561">
    <property type="entry name" value="Allantoicase"/>
    <property type="match status" value="2"/>
</dbReference>
<evidence type="ECO:0000256" key="1">
    <source>
        <dbReference type="ARBA" id="ARBA00009242"/>
    </source>
</evidence>
<dbReference type="InterPro" id="IPR008979">
    <property type="entry name" value="Galactose-bd-like_sf"/>
</dbReference>
<dbReference type="RefSeq" id="XP_016888986.1">
    <property type="nucleotide sequence ID" value="XM_017033497.2"/>
</dbReference>
<dbReference type="FunFam" id="2.60.120.260:FF:000085">
    <property type="entry name" value="probable allantoicase"/>
    <property type="match status" value="1"/>
</dbReference>
<dbReference type="GeneID" id="103381360"/>
<reference evidence="4 5" key="1">
    <citation type="journal article" date="2014" name="Nat. Genet.">
        <title>Whole-genome sequence of a flatfish provides insights into ZW sex chromosome evolution and adaptation to a benthic lifestyle.</title>
        <authorList>
            <person name="Chen S."/>
            <person name="Zhang G."/>
            <person name="Shao C."/>
            <person name="Huang Q."/>
            <person name="Liu G."/>
            <person name="Zhang P."/>
            <person name="Song W."/>
            <person name="An N."/>
            <person name="Chalopin D."/>
            <person name="Volff J.N."/>
            <person name="Hong Y."/>
            <person name="Li Q."/>
            <person name="Sha Z."/>
            <person name="Zhou H."/>
            <person name="Xie M."/>
            <person name="Yu Q."/>
            <person name="Liu Y."/>
            <person name="Xiang H."/>
            <person name="Wang N."/>
            <person name="Wu K."/>
            <person name="Yang C."/>
            <person name="Zhou Q."/>
            <person name="Liao X."/>
            <person name="Yang L."/>
            <person name="Hu Q."/>
            <person name="Zhang J."/>
            <person name="Meng L."/>
            <person name="Jin L."/>
            <person name="Tian Y."/>
            <person name="Lian J."/>
            <person name="Yang J."/>
            <person name="Miao G."/>
            <person name="Liu S."/>
            <person name="Liang Z."/>
            <person name="Yan F."/>
            <person name="Li Y."/>
            <person name="Sun B."/>
            <person name="Zhang H."/>
            <person name="Zhang J."/>
            <person name="Zhu Y."/>
            <person name="Du M."/>
            <person name="Zhao Y."/>
            <person name="Schartl M."/>
            <person name="Tang Q."/>
            <person name="Wang J."/>
        </authorList>
    </citation>
    <scope>NUCLEOTIDE SEQUENCE</scope>
</reference>
<feature type="domain" description="Allantoicase" evidence="3">
    <location>
        <begin position="28"/>
        <end position="199"/>
    </location>
</feature>
<dbReference type="InterPro" id="IPR015908">
    <property type="entry name" value="Allantoicase_dom"/>
</dbReference>
<dbReference type="FunCoup" id="A0A3P8V250">
    <property type="interactions" value="35"/>
</dbReference>
<reference evidence="4" key="3">
    <citation type="submission" date="2025-09" db="UniProtKB">
        <authorList>
            <consortium name="Ensembl"/>
        </authorList>
    </citation>
    <scope>IDENTIFICATION</scope>
</reference>
<protein>
    <recommendedName>
        <fullName evidence="2">Allantoate amidinohydrolase</fullName>
    </recommendedName>
</protein>
<evidence type="ECO:0000256" key="2">
    <source>
        <dbReference type="ARBA" id="ARBA00031078"/>
    </source>
</evidence>
<dbReference type="NCBIfam" id="TIGR02961">
    <property type="entry name" value="allantoicase"/>
    <property type="match status" value="1"/>
</dbReference>
<dbReference type="InParanoid" id="A0A3P8V250"/>
<dbReference type="HAMAP" id="MF_00813">
    <property type="entry name" value="Allantoicase"/>
    <property type="match status" value="1"/>
</dbReference>
<dbReference type="GO" id="GO:0004037">
    <property type="term" value="F:allantoicase activity"/>
    <property type="evidence" value="ECO:0007669"/>
    <property type="project" value="InterPro"/>
</dbReference>
<proteinExistence type="inferred from homology"/>